<keyword evidence="2" id="KW-0812">Transmembrane</keyword>
<sequence length="518" mass="56229">MSDAPTTGAAFAAAPARGTSPEVTRQMCVSAYLDSAFRALVIALLVDGRERFVAPSLGFDAVPVVAHCLRARKLERKYAARALLAWVLGALTGVLILFLLVSAVSSFANGESAGLQTVLLCLAAAAALGACAAPHVVGQDRRENTVLFLQNAMSFLWPPMSAVAHREEVKRILADELSETSFTGIVPDGVPEAWSPLLYRIGREQYSQVVVYDPDVPFAGAGTALRTQVIAQELVPDKKRGKEPEPLTERRILELVRPRLEALAEPPEAHSLDRLRKLELCECVFLPGPLPFGFDRDDAPLGNAGDRGVAEHLRRSTGEGGELRRHFLRIRVGGWEEQVVLTFFVRVHTQGGVFLLEISPYLLSPLHEGFRRDSRTVEKLVAGKDVDREISSRLATYSRFGALLRPVPEEAEEGFDPDSWAFPPWTGIRELSASGTLSDFQTTDVVRYVRTILSRVNRGVEEALREAGYATEDFKQQTINMGAGAVFVDGSMSGGALATAPGASARDNSVNSDPGGKR</sequence>
<evidence type="ECO:0000256" key="2">
    <source>
        <dbReference type="SAM" id="Phobius"/>
    </source>
</evidence>
<feature type="region of interest" description="Disordered" evidence="1">
    <location>
        <begin position="497"/>
        <end position="518"/>
    </location>
</feature>
<dbReference type="AlphaFoldDB" id="A0A841ISQ9"/>
<protein>
    <submittedName>
        <fullName evidence="3">Uncharacterized protein</fullName>
    </submittedName>
</protein>
<name>A0A841ISQ9_9ACTN</name>
<keyword evidence="2" id="KW-0472">Membrane</keyword>
<evidence type="ECO:0000256" key="1">
    <source>
        <dbReference type="SAM" id="MobiDB-lite"/>
    </source>
</evidence>
<feature type="transmembrane region" description="Helical" evidence="2">
    <location>
        <begin position="82"/>
        <end position="107"/>
    </location>
</feature>
<gene>
    <name evidence="3" type="ORF">FHS13_003292</name>
</gene>
<evidence type="ECO:0000313" key="3">
    <source>
        <dbReference type="EMBL" id="MBB6121324.1"/>
    </source>
</evidence>
<dbReference type="EMBL" id="JACHJO010000009">
    <property type="protein sequence ID" value="MBB6121324.1"/>
    <property type="molecule type" value="Genomic_DNA"/>
</dbReference>
<evidence type="ECO:0000313" key="4">
    <source>
        <dbReference type="Proteomes" id="UP000536604"/>
    </source>
</evidence>
<dbReference type="RefSeq" id="WP_184292766.1">
    <property type="nucleotide sequence ID" value="NZ_JACHJO010000009.1"/>
</dbReference>
<feature type="transmembrane region" description="Helical" evidence="2">
    <location>
        <begin position="113"/>
        <end position="133"/>
    </location>
</feature>
<proteinExistence type="predicted"/>
<keyword evidence="2" id="KW-1133">Transmembrane helix</keyword>
<organism evidence="3 4">
    <name type="scientific">Nocardiopsis algeriensis</name>
    <dbReference type="NCBI Taxonomy" id="1478215"/>
    <lineage>
        <taxon>Bacteria</taxon>
        <taxon>Bacillati</taxon>
        <taxon>Actinomycetota</taxon>
        <taxon>Actinomycetes</taxon>
        <taxon>Streptosporangiales</taxon>
        <taxon>Nocardiopsidaceae</taxon>
        <taxon>Nocardiopsis</taxon>
    </lineage>
</organism>
<keyword evidence="4" id="KW-1185">Reference proteome</keyword>
<dbReference type="Proteomes" id="UP000536604">
    <property type="component" value="Unassembled WGS sequence"/>
</dbReference>
<accession>A0A841ISQ9</accession>
<comment type="caution">
    <text evidence="3">The sequence shown here is derived from an EMBL/GenBank/DDBJ whole genome shotgun (WGS) entry which is preliminary data.</text>
</comment>
<reference evidence="3 4" key="1">
    <citation type="submission" date="2020-08" db="EMBL/GenBank/DDBJ databases">
        <title>Genomic Encyclopedia of Type Strains, Phase III (KMG-III): the genomes of soil and plant-associated and newly described type strains.</title>
        <authorList>
            <person name="Whitman W."/>
        </authorList>
    </citation>
    <scope>NUCLEOTIDE SEQUENCE [LARGE SCALE GENOMIC DNA]</scope>
    <source>
        <strain evidence="3 4">CECT 8712</strain>
    </source>
</reference>